<protein>
    <recommendedName>
        <fullName evidence="4">o-succinylbenzoate synthase</fullName>
        <shortName evidence="4">OSB synthase</shortName>
        <shortName evidence="4">OSBS</shortName>
        <ecNumber evidence="4">4.2.1.113</ecNumber>
    </recommendedName>
    <alternativeName>
        <fullName evidence="4">4-(2'-carboxyphenyl)-4-oxybutyric acid synthase</fullName>
    </alternativeName>
    <alternativeName>
        <fullName evidence="4">o-succinylbenzoic acid synthase</fullName>
    </alternativeName>
</protein>
<feature type="active site" description="Proton donor" evidence="4">
    <location>
        <position position="204"/>
    </location>
</feature>
<dbReference type="Gene3D" id="3.20.20.120">
    <property type="entry name" value="Enolase-like C-terminal domain"/>
    <property type="match status" value="1"/>
</dbReference>
<dbReference type="GO" id="GO:0009234">
    <property type="term" value="P:menaquinone biosynthetic process"/>
    <property type="evidence" value="ECO:0007669"/>
    <property type="project" value="UniProtKB-UniRule"/>
</dbReference>
<accession>A0A3P1V6S6</accession>
<evidence type="ECO:0000313" key="7">
    <source>
        <dbReference type="EMBL" id="RRD29518.1"/>
    </source>
</evidence>
<evidence type="ECO:0000256" key="1">
    <source>
        <dbReference type="ARBA" id="ARBA00022723"/>
    </source>
</evidence>
<evidence type="ECO:0000313" key="8">
    <source>
        <dbReference type="Proteomes" id="UP000271272"/>
    </source>
</evidence>
<dbReference type="UniPathway" id="UPA00079"/>
<name>A0A3P1V6S6_9ACTO</name>
<comment type="catalytic activity">
    <reaction evidence="4">
        <text>(1R,6R)-6-hydroxy-2-succinyl-cyclohexa-2,4-diene-1-carboxylate = 2-succinylbenzoate + H2O</text>
        <dbReference type="Rhea" id="RHEA:10196"/>
        <dbReference type="ChEBI" id="CHEBI:15377"/>
        <dbReference type="ChEBI" id="CHEBI:18325"/>
        <dbReference type="ChEBI" id="CHEBI:58689"/>
        <dbReference type="EC" id="4.2.1.113"/>
    </reaction>
</comment>
<dbReference type="PANTHER" id="PTHR48073">
    <property type="entry name" value="O-SUCCINYLBENZOATE SYNTHASE-RELATED"/>
    <property type="match status" value="1"/>
</dbReference>
<comment type="cofactor">
    <cofactor evidence="4">
        <name>a divalent metal cation</name>
        <dbReference type="ChEBI" id="CHEBI:60240"/>
    </cofactor>
</comment>
<dbReference type="PANTHER" id="PTHR48073:SF2">
    <property type="entry name" value="O-SUCCINYLBENZOATE SYNTHASE"/>
    <property type="match status" value="1"/>
</dbReference>
<organism evidence="7 8">
    <name type="scientific">Actinomyces bowdenii</name>
    <dbReference type="NCBI Taxonomy" id="131109"/>
    <lineage>
        <taxon>Bacteria</taxon>
        <taxon>Bacillati</taxon>
        <taxon>Actinomycetota</taxon>
        <taxon>Actinomycetes</taxon>
        <taxon>Actinomycetales</taxon>
        <taxon>Actinomycetaceae</taxon>
        <taxon>Actinomyces</taxon>
    </lineage>
</organism>
<feature type="binding site" evidence="4">
    <location>
        <position position="288"/>
    </location>
    <ligand>
        <name>Mg(2+)</name>
        <dbReference type="ChEBI" id="CHEBI:18420"/>
    </ligand>
</feature>
<dbReference type="SFLD" id="SFLDG00180">
    <property type="entry name" value="muconate_cycloisomerase"/>
    <property type="match status" value="1"/>
</dbReference>
<dbReference type="SFLD" id="SFLDF00009">
    <property type="entry name" value="o-succinylbenzoate_synthase"/>
    <property type="match status" value="1"/>
</dbReference>
<dbReference type="SFLD" id="SFLDS00001">
    <property type="entry name" value="Enolase"/>
    <property type="match status" value="1"/>
</dbReference>
<comment type="similarity">
    <text evidence="4">Belongs to the mandelate racemase/muconate lactonizing enzyme family. MenC type 1 subfamily.</text>
</comment>
<sequence>MGEAGDLPPAGRVEDLGDPGGHGVEGGGVDAGLRHGPSLGARIGRPGQPARVRGRRPSRPAVAQTSSPLVTLPYPDAVTPEPASRGGELDLAVLRAQDPTGLLEGVDRAVVWDIALTTRFRGLTRRDGVLLHGPGGWGEVAPFWNYGSEAGAPWLASGLAQARGAVAPPRYRDAVPVNVTVPELSGSQAGKLVATSGAGTAKVKVSGGDSAADVARDIERLEAVRDALGRSGRIRIDANGGWELEAATRILPRLDRAAGGLEYAEQPCASVEDLAALRRRVDVPIAADESIRLSRDPMEVVRSGAADVAVLKVAPLGGVHRALDLIERLGLPAVVSSALDTSVGIAAGVTLAATLPVLGHACGLGTVRLLRRDVAVPSAVPRQGEMPVREARVSSRLLDAVVADDDLTARWQVRMAHLLGALRARREREARDPSAAIAGLPL</sequence>
<comment type="caution">
    <text evidence="7">The sequence shown here is derived from an EMBL/GenBank/DDBJ whole genome shotgun (WGS) entry which is preliminary data.</text>
</comment>
<evidence type="ECO:0000256" key="4">
    <source>
        <dbReference type="HAMAP-Rule" id="MF_00470"/>
    </source>
</evidence>
<reference evidence="7 8" key="1">
    <citation type="submission" date="2018-11" db="EMBL/GenBank/DDBJ databases">
        <title>Genomes From Bacteria Associated with the Canine Oral Cavity: a Test Case for Automated Genome-Based Taxonomic Assignment.</title>
        <authorList>
            <person name="Coil D.A."/>
            <person name="Jospin G."/>
            <person name="Darling A.E."/>
            <person name="Wallis C."/>
            <person name="Davis I.J."/>
            <person name="Harris S."/>
            <person name="Eisen J.A."/>
            <person name="Holcombe L.J."/>
            <person name="O'Flynn C."/>
        </authorList>
    </citation>
    <scope>NUCLEOTIDE SEQUENCE [LARGE SCALE GENOMIC DNA]</scope>
    <source>
        <strain evidence="7 8">OH5050</strain>
    </source>
</reference>
<dbReference type="UniPathway" id="UPA01057">
    <property type="reaction ID" value="UER00165"/>
</dbReference>
<keyword evidence="4" id="KW-0474">Menaquinone biosynthesis</keyword>
<dbReference type="GO" id="GO:0000287">
    <property type="term" value="F:magnesium ion binding"/>
    <property type="evidence" value="ECO:0007669"/>
    <property type="project" value="UniProtKB-UniRule"/>
</dbReference>
<dbReference type="GO" id="GO:0043748">
    <property type="term" value="F:O-succinylbenzoate synthase activity"/>
    <property type="evidence" value="ECO:0007669"/>
    <property type="project" value="UniProtKB-EC"/>
</dbReference>
<keyword evidence="8" id="KW-1185">Reference proteome</keyword>
<comment type="pathway">
    <text evidence="4">Quinol/quinone metabolism; menaquinone biosynthesis.</text>
</comment>
<dbReference type="SUPFAM" id="SSF51604">
    <property type="entry name" value="Enolase C-terminal domain-like"/>
    <property type="match status" value="1"/>
</dbReference>
<feature type="region of interest" description="Disordered" evidence="5">
    <location>
        <begin position="1"/>
        <end position="86"/>
    </location>
</feature>
<dbReference type="InterPro" id="IPR029065">
    <property type="entry name" value="Enolase_C-like"/>
</dbReference>
<evidence type="ECO:0000259" key="6">
    <source>
        <dbReference type="SMART" id="SM00922"/>
    </source>
</evidence>
<feature type="binding site" evidence="4">
    <location>
        <position position="265"/>
    </location>
    <ligand>
        <name>Mg(2+)</name>
        <dbReference type="ChEBI" id="CHEBI:18420"/>
    </ligand>
</feature>
<gene>
    <name evidence="4" type="primary">menC</name>
    <name evidence="7" type="ORF">EII10_05715</name>
</gene>
<evidence type="ECO:0000256" key="5">
    <source>
        <dbReference type="SAM" id="MobiDB-lite"/>
    </source>
</evidence>
<dbReference type="AlphaFoldDB" id="A0A3P1V6S6"/>
<evidence type="ECO:0000256" key="3">
    <source>
        <dbReference type="ARBA" id="ARBA00023239"/>
    </source>
</evidence>
<dbReference type="OrthoDB" id="3725747at2"/>
<dbReference type="Pfam" id="PF13378">
    <property type="entry name" value="MR_MLE_C"/>
    <property type="match status" value="1"/>
</dbReference>
<dbReference type="InterPro" id="IPR036849">
    <property type="entry name" value="Enolase-like_C_sf"/>
</dbReference>
<keyword evidence="2 4" id="KW-0460">Magnesium</keyword>
<keyword evidence="1 4" id="KW-0479">Metal-binding</keyword>
<dbReference type="SMART" id="SM00922">
    <property type="entry name" value="MR_MLE"/>
    <property type="match status" value="1"/>
</dbReference>
<keyword evidence="3 4" id="KW-0456">Lyase</keyword>
<dbReference type="Proteomes" id="UP000271272">
    <property type="component" value="Unassembled WGS sequence"/>
</dbReference>
<comment type="function">
    <text evidence="4">Converts 2-succinyl-6-hydroxy-2,4-cyclohexadiene-1-carboxylate (SHCHC) to 2-succinylbenzoate (OSB).</text>
</comment>
<evidence type="ECO:0000256" key="2">
    <source>
        <dbReference type="ARBA" id="ARBA00022842"/>
    </source>
</evidence>
<feature type="binding site" evidence="4">
    <location>
        <position position="237"/>
    </location>
    <ligand>
        <name>Mg(2+)</name>
        <dbReference type="ChEBI" id="CHEBI:18420"/>
    </ligand>
</feature>
<proteinExistence type="inferred from homology"/>
<feature type="domain" description="Mandelate racemase/muconate lactonizing enzyme C-terminal" evidence="6">
    <location>
        <begin position="182"/>
        <end position="284"/>
    </location>
</feature>
<dbReference type="InterPro" id="IPR010196">
    <property type="entry name" value="OSB_synthase_MenC1"/>
</dbReference>
<dbReference type="Pfam" id="PF18374">
    <property type="entry name" value="Enolase_like_N"/>
    <property type="match status" value="1"/>
</dbReference>
<feature type="active site" description="Proton acceptor" evidence="4">
    <location>
        <position position="312"/>
    </location>
</feature>
<dbReference type="InterPro" id="IPR013342">
    <property type="entry name" value="Mandelate_racemase_C"/>
</dbReference>
<comment type="pathway">
    <text evidence="4">Quinol/quinone metabolism; 1,4-dihydroxy-2-naphthoate biosynthesis; 1,4-dihydroxy-2-naphthoate from chorismate: step 4/7.</text>
</comment>
<dbReference type="CDD" id="cd03320">
    <property type="entry name" value="OSBS"/>
    <property type="match status" value="1"/>
</dbReference>
<feature type="compositionally biased region" description="Gly residues" evidence="5">
    <location>
        <begin position="18"/>
        <end position="30"/>
    </location>
</feature>
<dbReference type="NCBIfam" id="NF002782">
    <property type="entry name" value="PRK02901.1"/>
    <property type="match status" value="1"/>
</dbReference>
<dbReference type="HAMAP" id="MF_00470">
    <property type="entry name" value="MenC_1"/>
    <property type="match status" value="1"/>
</dbReference>
<dbReference type="EMBL" id="RQZC01000006">
    <property type="protein sequence ID" value="RRD29518.1"/>
    <property type="molecule type" value="Genomic_DNA"/>
</dbReference>
<dbReference type="EC" id="4.2.1.113" evidence="4"/>